<keyword evidence="4 9" id="KW-0479">Metal-binding</keyword>
<comment type="cofactor">
    <cofactor evidence="9">
        <name>Zn(2+)</name>
        <dbReference type="ChEBI" id="CHEBI:29105"/>
    </cofactor>
    <text evidence="9">Binds 1 zinc ion per subunit.</text>
</comment>
<organism evidence="15 16">
    <name type="scientific">Trichostrongylus colubriformis</name>
    <name type="common">Black scour worm</name>
    <dbReference type="NCBI Taxonomy" id="6319"/>
    <lineage>
        <taxon>Eukaryota</taxon>
        <taxon>Metazoa</taxon>
        <taxon>Ecdysozoa</taxon>
        <taxon>Nematoda</taxon>
        <taxon>Chromadorea</taxon>
        <taxon>Rhabditida</taxon>
        <taxon>Rhabditina</taxon>
        <taxon>Rhabditomorpha</taxon>
        <taxon>Strongyloidea</taxon>
        <taxon>Trichostrongylidae</taxon>
        <taxon>Trichostrongylus</taxon>
    </lineage>
</organism>
<evidence type="ECO:0000256" key="11">
    <source>
        <dbReference type="SAM" id="Phobius"/>
    </source>
</evidence>
<feature type="domain" description="Peptidase M1 membrane alanine aminopeptidase" evidence="12">
    <location>
        <begin position="320"/>
        <end position="524"/>
    </location>
</feature>
<evidence type="ECO:0000259" key="13">
    <source>
        <dbReference type="Pfam" id="PF11838"/>
    </source>
</evidence>
<evidence type="ECO:0000256" key="5">
    <source>
        <dbReference type="ARBA" id="ARBA00022801"/>
    </source>
</evidence>
<feature type="binding site" evidence="9">
    <location>
        <position position="377"/>
    </location>
    <ligand>
        <name>Zn(2+)</name>
        <dbReference type="ChEBI" id="CHEBI:29105"/>
        <note>catalytic</note>
    </ligand>
</feature>
<feature type="binding site" evidence="9">
    <location>
        <position position="400"/>
    </location>
    <ligand>
        <name>Zn(2+)</name>
        <dbReference type="ChEBI" id="CHEBI:29105"/>
        <note>catalytic</note>
    </ligand>
</feature>
<evidence type="ECO:0000256" key="1">
    <source>
        <dbReference type="ARBA" id="ARBA00010136"/>
    </source>
</evidence>
<dbReference type="Pfam" id="PF17900">
    <property type="entry name" value="Peptidase_M1_N"/>
    <property type="match status" value="2"/>
</dbReference>
<sequence length="1727" mass="197497">MSSSDENSSHISIEFGEQDSKEAQKRRVASRFGFCAVVLVAISFAVLIIGTLIGWKKTYSFLENSFGTSIPDYTFLRLPGYVRPLTYNLTVKVYLPSYPDVPPEKELTFDGEVDILVEVLAPTNLIILHMLDIGIKNVHVLMNEEDIFVQHKSNERMEVGVFLLRSTIPAKQRVRVKVVYTGVVQTDRLSGLYRTTYKDINGSLKTAAVTHFEPSSARRMVPCFDEPDFKANWTVTIIHPEGTTALSNGKEIGEVREKRSPWITSTFEETPKMSTYILAIAVSEFKFEEGYTEADVRIRVWARPEALNGTSPSLRKGYWHLDFYGHHFGIKYPLPKLDLLSLPDFPAGAMENWGLNTYKEDGLWNGDEVSPELLVAHEFAHQWFGNLVTLKWWNDIWLNEGFATYMSFEAVGAKKSLLVDALERALQADSLATSHPLSFKVDKPVEVDEGFDTLSYEKGACLLGMIATLMGEENFNKGVRRYLKKFSYGNARSQDLWDVLDTVTTHVKGPDGNNLSMKKFADQWTVQMGFPLVTVKAANSSYFEITQSRYKKDPNAMELEKYRNPEYGFKWEVPIWYKLDDQPVKLAWLKRDSPLHIFANTQRSILVVNAHRHGFYRQNYDEEGWRKITEQLISNHEIYSRYTITAIIHDAFAAAAINRLNYTTVLRLLERLERNKVYFPLEAAYTGLGHIRSHISREKDLKSFQRYMKKLLGSPLEASYFWMMSVGSYCALDNEECIARSARLFEEGVIAKCGPGAKASSCVWLYLDGRRGAYCYGIKELGNQAYDKVMELLRMETVPNERERLISALGCHKDVSVLRSTLELAMNSELFRLQEVSSVFEGVASNFVAKELVFNFLLENWNKIYRRLRGQFLVLNKVIEVCLNVGYTEEHYNKIKNFMSEHKEADELNQFHKALEIVRIRITWIHDHLNTLLEYFQQNQSVWLSHARVMFIYRRQFPMSSSDENSSHISIEFGEQDSKEAHKGRVASRLGFCAVLLVAISFAVLIIGTSIGWKKTYSFFENSIGTSIPDYTFLRLPDYVRPMTYNLTMKVYLPSYPGVPPEKELSFDGEVDILVEVLAPTNLIILHMLDMEIRNVHVLMNGEDIFIQHKSNERMEVGVFLLRSTIPAKQRVRVKVIYTGVIQTNRLNGLYRTTYKDIDGSLKMAAVSHSEPIHARRIVPCFDEPDFKANWTVTIVHPEGTTAASNGKEIDKIREKNSPWITTTFEETPKMSTYILAIAVSEFKFVENYTQADVRFRVWSRPAAPNMASDALPTGIQLLDFYDTHFGIKYPLPKLDMLALPDFPAGAMENWGLITYRESVLWNDGETSGSLVIAHELAHQWFGNLVTLKWWNDIWLNEGFATYMSFEATGPRKKSMLVDAIERALQADSLATSHPLSFKIDKSVEVEEGFDTISYSKGASLLGMIAALMGEENFNKGVKRYLMKFSYGNARSHDLWDALDTVTTHTKGPDGNNLNIKKFADQWTTQMGFPLVTVKAANSSFFEITQSRYKKNPAAVEVEKYRNPEYGFKWEVPIWYQLDDQPVKLAWLRRDIPLHISANTERSTLVVNAERRGFYRQNYDGEGWRKIMQQLISNYKIYSDSTRTAIIKDAFAAAAVNRLNYITVLRLLEHLKRKKDQTSLYAAYAGLGHIRSHIHTEKDLVSFQRYMTKVLGLKSYGSILASYFWMELTGSYCPVDAEECSAKYVEIFEEGVLSKCEPGIQASACVE</sequence>
<keyword evidence="7" id="KW-0482">Metalloprotease</keyword>
<dbReference type="InterPro" id="IPR042097">
    <property type="entry name" value="Aminopeptidase_N-like_N_sf"/>
</dbReference>
<keyword evidence="11" id="KW-0812">Transmembrane</keyword>
<evidence type="ECO:0008006" key="17">
    <source>
        <dbReference type="Google" id="ProtNLM"/>
    </source>
</evidence>
<evidence type="ECO:0000256" key="2">
    <source>
        <dbReference type="ARBA" id="ARBA00022438"/>
    </source>
</evidence>
<keyword evidence="2" id="KW-0031">Aminopeptidase</keyword>
<dbReference type="SUPFAM" id="SSF63737">
    <property type="entry name" value="Leukotriene A4 hydrolase N-terminal domain"/>
    <property type="match status" value="2"/>
</dbReference>
<accession>A0AAN8IQC4</accession>
<dbReference type="SUPFAM" id="SSF55486">
    <property type="entry name" value="Metalloproteases ('zincins'), catalytic domain"/>
    <property type="match status" value="2"/>
</dbReference>
<feature type="transmembrane region" description="Helical" evidence="11">
    <location>
        <begin position="986"/>
        <end position="1007"/>
    </location>
</feature>
<dbReference type="FunFam" id="2.60.40.1730:FF:000013">
    <property type="entry name" value="Aminopeptidase"/>
    <property type="match status" value="2"/>
</dbReference>
<dbReference type="GO" id="GO:0070006">
    <property type="term" value="F:metalloaminopeptidase activity"/>
    <property type="evidence" value="ECO:0007669"/>
    <property type="project" value="TreeGrafter"/>
</dbReference>
<dbReference type="Pfam" id="PF11838">
    <property type="entry name" value="ERAP1_C"/>
    <property type="match status" value="2"/>
</dbReference>
<dbReference type="InterPro" id="IPR045357">
    <property type="entry name" value="Aminopeptidase_N-like_N"/>
</dbReference>
<dbReference type="GO" id="GO:0005737">
    <property type="term" value="C:cytoplasm"/>
    <property type="evidence" value="ECO:0007669"/>
    <property type="project" value="TreeGrafter"/>
</dbReference>
<feature type="site" description="Transition state stabilizer" evidence="10">
    <location>
        <position position="456"/>
    </location>
</feature>
<keyword evidence="16" id="KW-1185">Reference proteome</keyword>
<dbReference type="Gene3D" id="1.10.390.10">
    <property type="entry name" value="Neutral Protease Domain 2"/>
    <property type="match status" value="2"/>
</dbReference>
<reference evidence="15 16" key="1">
    <citation type="submission" date="2019-10" db="EMBL/GenBank/DDBJ databases">
        <title>Assembly and Annotation for the nematode Trichostrongylus colubriformis.</title>
        <authorList>
            <person name="Martin J."/>
        </authorList>
    </citation>
    <scope>NUCLEOTIDE SEQUENCE [LARGE SCALE GENOMIC DNA]</scope>
    <source>
        <strain evidence="15">G859</strain>
        <tissue evidence="15">Whole worm</tissue>
    </source>
</reference>
<name>A0AAN8IQC4_TRICO</name>
<dbReference type="InterPro" id="IPR024571">
    <property type="entry name" value="ERAP1-like_C_dom"/>
</dbReference>
<dbReference type="Pfam" id="PF01433">
    <property type="entry name" value="Peptidase_M1"/>
    <property type="match status" value="2"/>
</dbReference>
<feature type="domain" description="ERAP1-like C-terminal" evidence="13">
    <location>
        <begin position="1566"/>
        <end position="1672"/>
    </location>
</feature>
<dbReference type="FunFam" id="1.10.390.10:FF:000006">
    <property type="entry name" value="Puromycin-sensitive aminopeptidase"/>
    <property type="match status" value="2"/>
</dbReference>
<evidence type="ECO:0000256" key="8">
    <source>
        <dbReference type="PIRSR" id="PIRSR634016-1"/>
    </source>
</evidence>
<feature type="active site" description="Proton acceptor" evidence="8">
    <location>
        <position position="378"/>
    </location>
</feature>
<keyword evidence="11" id="KW-1133">Transmembrane helix</keyword>
<dbReference type="InterPro" id="IPR050344">
    <property type="entry name" value="Peptidase_M1_aminopeptidases"/>
</dbReference>
<dbReference type="InterPro" id="IPR034016">
    <property type="entry name" value="M1_APN-typ"/>
</dbReference>
<keyword evidence="6 9" id="KW-0862">Zinc</keyword>
<dbReference type="GO" id="GO:0042277">
    <property type="term" value="F:peptide binding"/>
    <property type="evidence" value="ECO:0007669"/>
    <property type="project" value="TreeGrafter"/>
</dbReference>
<evidence type="ECO:0000256" key="7">
    <source>
        <dbReference type="ARBA" id="ARBA00023049"/>
    </source>
</evidence>
<dbReference type="PANTHER" id="PTHR11533">
    <property type="entry name" value="PROTEASE M1 ZINC METALLOPROTEASE"/>
    <property type="match status" value="1"/>
</dbReference>
<protein>
    <recommendedName>
        <fullName evidence="17">Aminopeptidase</fullName>
    </recommendedName>
</protein>
<dbReference type="Gene3D" id="2.60.40.1910">
    <property type="match status" value="2"/>
</dbReference>
<feature type="domain" description="Peptidase M1 membrane alanine aminopeptidase" evidence="12">
    <location>
        <begin position="1274"/>
        <end position="1483"/>
    </location>
</feature>
<dbReference type="CDD" id="cd09601">
    <property type="entry name" value="M1_APN-Q_like"/>
    <property type="match status" value="2"/>
</dbReference>
<evidence type="ECO:0000256" key="6">
    <source>
        <dbReference type="ARBA" id="ARBA00022833"/>
    </source>
</evidence>
<dbReference type="PRINTS" id="PR00756">
    <property type="entry name" value="ALADIPTASE"/>
</dbReference>
<gene>
    <name evidence="15" type="ORF">GCK32_002911</name>
</gene>
<dbReference type="Gene3D" id="1.25.50.20">
    <property type="match status" value="2"/>
</dbReference>
<evidence type="ECO:0000313" key="15">
    <source>
        <dbReference type="EMBL" id="KAK5981991.1"/>
    </source>
</evidence>
<evidence type="ECO:0000256" key="3">
    <source>
        <dbReference type="ARBA" id="ARBA00022670"/>
    </source>
</evidence>
<dbReference type="GO" id="GO:0006508">
    <property type="term" value="P:proteolysis"/>
    <property type="evidence" value="ECO:0007669"/>
    <property type="project" value="UniProtKB-KW"/>
</dbReference>
<dbReference type="PANTHER" id="PTHR11533:SF301">
    <property type="entry name" value="AMINOPEPTIDASE"/>
    <property type="match status" value="1"/>
</dbReference>
<dbReference type="EMBL" id="WIXE01005664">
    <property type="protein sequence ID" value="KAK5981991.1"/>
    <property type="molecule type" value="Genomic_DNA"/>
</dbReference>
<keyword evidence="11" id="KW-0472">Membrane</keyword>
<evidence type="ECO:0000256" key="4">
    <source>
        <dbReference type="ARBA" id="ARBA00022723"/>
    </source>
</evidence>
<feature type="domain" description="Aminopeptidase N-like N-terminal" evidence="14">
    <location>
        <begin position="1042"/>
        <end position="1235"/>
    </location>
</feature>
<keyword evidence="3" id="KW-0645">Protease</keyword>
<dbReference type="InterPro" id="IPR014782">
    <property type="entry name" value="Peptidase_M1_dom"/>
</dbReference>
<dbReference type="GO" id="GO:0008270">
    <property type="term" value="F:zinc ion binding"/>
    <property type="evidence" value="ECO:0007669"/>
    <property type="project" value="InterPro"/>
</dbReference>
<dbReference type="Gene3D" id="2.60.40.1730">
    <property type="entry name" value="tricorn interacting facor f3 domain"/>
    <property type="match status" value="2"/>
</dbReference>
<evidence type="ECO:0000313" key="16">
    <source>
        <dbReference type="Proteomes" id="UP001331761"/>
    </source>
</evidence>
<evidence type="ECO:0000259" key="14">
    <source>
        <dbReference type="Pfam" id="PF17900"/>
    </source>
</evidence>
<comment type="caution">
    <text evidence="15">The sequence shown here is derived from an EMBL/GenBank/DDBJ whole genome shotgun (WGS) entry which is preliminary data.</text>
</comment>
<dbReference type="GO" id="GO:0005615">
    <property type="term" value="C:extracellular space"/>
    <property type="evidence" value="ECO:0007669"/>
    <property type="project" value="TreeGrafter"/>
</dbReference>
<proteinExistence type="inferred from homology"/>
<evidence type="ECO:0000259" key="12">
    <source>
        <dbReference type="Pfam" id="PF01433"/>
    </source>
</evidence>
<keyword evidence="5" id="KW-0378">Hydrolase</keyword>
<dbReference type="Proteomes" id="UP001331761">
    <property type="component" value="Unassembled WGS sequence"/>
</dbReference>
<dbReference type="InterPro" id="IPR001930">
    <property type="entry name" value="Peptidase_M1"/>
</dbReference>
<comment type="similarity">
    <text evidence="1">Belongs to the peptidase M1 family.</text>
</comment>
<feature type="binding site" evidence="9">
    <location>
        <position position="381"/>
    </location>
    <ligand>
        <name>Zn(2+)</name>
        <dbReference type="ChEBI" id="CHEBI:29105"/>
        <note>catalytic</note>
    </ligand>
</feature>
<dbReference type="GO" id="GO:0043171">
    <property type="term" value="P:peptide catabolic process"/>
    <property type="evidence" value="ECO:0007669"/>
    <property type="project" value="TreeGrafter"/>
</dbReference>
<feature type="domain" description="Aminopeptidase N-like N-terminal" evidence="14">
    <location>
        <begin position="84"/>
        <end position="277"/>
    </location>
</feature>
<dbReference type="GO" id="GO:0016020">
    <property type="term" value="C:membrane"/>
    <property type="evidence" value="ECO:0007669"/>
    <property type="project" value="TreeGrafter"/>
</dbReference>
<evidence type="ECO:0000256" key="9">
    <source>
        <dbReference type="PIRSR" id="PIRSR634016-3"/>
    </source>
</evidence>
<feature type="domain" description="ERAP1-like C-terminal" evidence="13">
    <location>
        <begin position="606"/>
        <end position="919"/>
    </location>
</feature>
<dbReference type="InterPro" id="IPR027268">
    <property type="entry name" value="Peptidase_M4/M1_CTD_sf"/>
</dbReference>
<feature type="transmembrane region" description="Helical" evidence="11">
    <location>
        <begin position="32"/>
        <end position="55"/>
    </location>
</feature>
<evidence type="ECO:0000256" key="10">
    <source>
        <dbReference type="PIRSR" id="PIRSR634016-4"/>
    </source>
</evidence>